<proteinExistence type="predicted"/>
<accession>H0EQT6</accession>
<dbReference type="InParanoid" id="H0EQT6"/>
<sequence>MRLAQLGSFRFKPRSTYITWKWLSATATDLSYLVLRMGIYDSTVALLGSIGPRILQLQMRTQRHPFF</sequence>
<dbReference type="AlphaFoldDB" id="H0EQT6"/>
<comment type="caution">
    <text evidence="1">The sequence shown here is derived from an EMBL/GenBank/DDBJ whole genome shotgun (WGS) entry which is preliminary data.</text>
</comment>
<dbReference type="HOGENOM" id="CLU_2812590_0_0_1"/>
<protein>
    <submittedName>
        <fullName evidence="1">Uncharacterized protein</fullName>
    </submittedName>
</protein>
<organism evidence="1 2">
    <name type="scientific">Glarea lozoyensis (strain ATCC 74030 / MF5533)</name>
    <dbReference type="NCBI Taxonomy" id="1104152"/>
    <lineage>
        <taxon>Eukaryota</taxon>
        <taxon>Fungi</taxon>
        <taxon>Dikarya</taxon>
        <taxon>Ascomycota</taxon>
        <taxon>Pezizomycotina</taxon>
        <taxon>Leotiomycetes</taxon>
        <taxon>Helotiales</taxon>
        <taxon>Helotiaceae</taxon>
        <taxon>Glarea</taxon>
    </lineage>
</organism>
<keyword evidence="2" id="KW-1185">Reference proteome</keyword>
<dbReference type="EMBL" id="AGUE01000128">
    <property type="protein sequence ID" value="EHK99102.1"/>
    <property type="molecule type" value="Genomic_DNA"/>
</dbReference>
<gene>
    <name evidence="1" type="ORF">M7I_5043</name>
</gene>
<evidence type="ECO:0000313" key="1">
    <source>
        <dbReference type="EMBL" id="EHK99102.1"/>
    </source>
</evidence>
<evidence type="ECO:0000313" key="2">
    <source>
        <dbReference type="Proteomes" id="UP000005446"/>
    </source>
</evidence>
<dbReference type="Proteomes" id="UP000005446">
    <property type="component" value="Unassembled WGS sequence"/>
</dbReference>
<name>H0EQT6_GLAL7</name>
<reference evidence="1 2" key="1">
    <citation type="journal article" date="2012" name="Eukaryot. Cell">
        <title>Genome sequence of the fungus Glarea lozoyensis: the first genome sequence of a species from the Helotiaceae family.</title>
        <authorList>
            <person name="Youssar L."/>
            <person name="Gruening B.A."/>
            <person name="Erxleben A."/>
            <person name="Guenther S."/>
            <person name="Huettel W."/>
        </authorList>
    </citation>
    <scope>NUCLEOTIDE SEQUENCE [LARGE SCALE GENOMIC DNA]</scope>
    <source>
        <strain evidence="2">ATCC 74030 / MF5533</strain>
    </source>
</reference>